<proteinExistence type="predicted"/>
<keyword evidence="3" id="KW-1185">Reference proteome</keyword>
<dbReference type="AlphaFoldDB" id="A0AAV6GE35"/>
<evidence type="ECO:0000256" key="1">
    <source>
        <dbReference type="SAM" id="MobiDB-lite"/>
    </source>
</evidence>
<feature type="non-terminal residue" evidence="2">
    <location>
        <position position="1"/>
    </location>
</feature>
<feature type="compositionally biased region" description="Basic residues" evidence="1">
    <location>
        <begin position="26"/>
        <end position="35"/>
    </location>
</feature>
<dbReference type="EMBL" id="JADWDJ010000013">
    <property type="protein sequence ID" value="KAG5271046.1"/>
    <property type="molecule type" value="Genomic_DNA"/>
</dbReference>
<feature type="compositionally biased region" description="Basic and acidic residues" evidence="1">
    <location>
        <begin position="1"/>
        <end position="25"/>
    </location>
</feature>
<comment type="caution">
    <text evidence="2">The sequence shown here is derived from an EMBL/GenBank/DDBJ whole genome shotgun (WGS) entry which is preliminary data.</text>
</comment>
<accession>A0AAV6GE35</accession>
<evidence type="ECO:0000313" key="3">
    <source>
        <dbReference type="Proteomes" id="UP000823561"/>
    </source>
</evidence>
<protein>
    <submittedName>
        <fullName evidence="2">Uncharacterized protein</fullName>
    </submittedName>
</protein>
<organism evidence="2 3">
    <name type="scientific">Alosa alosa</name>
    <name type="common">allis shad</name>
    <dbReference type="NCBI Taxonomy" id="278164"/>
    <lineage>
        <taxon>Eukaryota</taxon>
        <taxon>Metazoa</taxon>
        <taxon>Chordata</taxon>
        <taxon>Craniata</taxon>
        <taxon>Vertebrata</taxon>
        <taxon>Euteleostomi</taxon>
        <taxon>Actinopterygii</taxon>
        <taxon>Neopterygii</taxon>
        <taxon>Teleostei</taxon>
        <taxon>Clupei</taxon>
        <taxon>Clupeiformes</taxon>
        <taxon>Clupeoidei</taxon>
        <taxon>Clupeidae</taxon>
        <taxon>Alosa</taxon>
    </lineage>
</organism>
<feature type="region of interest" description="Disordered" evidence="1">
    <location>
        <begin position="1"/>
        <end position="63"/>
    </location>
</feature>
<dbReference type="Proteomes" id="UP000823561">
    <property type="component" value="Chromosome 13"/>
</dbReference>
<evidence type="ECO:0000313" key="2">
    <source>
        <dbReference type="EMBL" id="KAG5271046.1"/>
    </source>
</evidence>
<gene>
    <name evidence="2" type="ORF">AALO_G00175250</name>
</gene>
<sequence length="150" mass="16985">RTESERSEKGGEREELQRKETDREWRTRKKKRPAGKGKAEPNKIAGKRGRTTGRDEWTHPTSTGAGYAEMKLMHLPPRDWPAHVPAHISDWPAHVPAHISRPILPLSRLQVCSGVGLHFLGPLPSPTQVTPPNPFLQFYAYQLIAVMSWL</sequence>
<name>A0AAV6GE35_9TELE</name>
<reference evidence="2" key="1">
    <citation type="submission" date="2020-10" db="EMBL/GenBank/DDBJ databases">
        <title>Chromosome-scale genome assembly of the Allis shad, Alosa alosa.</title>
        <authorList>
            <person name="Margot Z."/>
            <person name="Christophe K."/>
            <person name="Cabau C."/>
            <person name="Louis A."/>
            <person name="Berthelot C."/>
            <person name="Parey E."/>
            <person name="Roest Crollius H."/>
            <person name="Montfort J."/>
            <person name="Robinson-Rechavi M."/>
            <person name="Bucao C."/>
            <person name="Bouchez O."/>
            <person name="Gislard M."/>
            <person name="Lluch J."/>
            <person name="Milhes M."/>
            <person name="Lampietro C."/>
            <person name="Lopez Roques C."/>
            <person name="Donnadieu C."/>
            <person name="Braasch I."/>
            <person name="Desvignes T."/>
            <person name="Postlethwait J."/>
            <person name="Bobe J."/>
            <person name="Guiguen Y."/>
        </authorList>
    </citation>
    <scope>NUCLEOTIDE SEQUENCE</scope>
    <source>
        <strain evidence="2">M-15738</strain>
        <tissue evidence="2">Blood</tissue>
    </source>
</reference>